<dbReference type="EMBL" id="QEOB01000046">
    <property type="protein sequence ID" value="PVX61047.1"/>
    <property type="molecule type" value="Genomic_DNA"/>
</dbReference>
<evidence type="ECO:0000259" key="16">
    <source>
        <dbReference type="PROSITE" id="PS50109"/>
    </source>
</evidence>
<keyword evidence="7" id="KW-0808">Transferase</keyword>
<dbReference type="SMART" id="SM00388">
    <property type="entry name" value="HisKA"/>
    <property type="match status" value="1"/>
</dbReference>
<dbReference type="Proteomes" id="UP000245712">
    <property type="component" value="Unassembled WGS sequence"/>
</dbReference>
<dbReference type="InterPro" id="IPR003594">
    <property type="entry name" value="HATPase_dom"/>
</dbReference>
<keyword evidence="9" id="KW-0547">Nucleotide-binding</keyword>
<dbReference type="PROSITE" id="PS50109">
    <property type="entry name" value="HIS_KIN"/>
    <property type="match status" value="1"/>
</dbReference>
<keyword evidence="4" id="KW-1003">Cell membrane</keyword>
<evidence type="ECO:0000313" key="19">
    <source>
        <dbReference type="Proteomes" id="UP000245712"/>
    </source>
</evidence>
<evidence type="ECO:0000256" key="8">
    <source>
        <dbReference type="ARBA" id="ARBA00022692"/>
    </source>
</evidence>
<keyword evidence="10" id="KW-0418">Kinase</keyword>
<dbReference type="InterPro" id="IPR004358">
    <property type="entry name" value="Sig_transdc_His_kin-like_C"/>
</dbReference>
<proteinExistence type="predicted"/>
<dbReference type="Gene3D" id="3.30.565.10">
    <property type="entry name" value="Histidine kinase-like ATPase, C-terminal domain"/>
    <property type="match status" value="1"/>
</dbReference>
<dbReference type="InterPro" id="IPR050980">
    <property type="entry name" value="2C_sensor_his_kinase"/>
</dbReference>
<evidence type="ECO:0000256" key="6">
    <source>
        <dbReference type="ARBA" id="ARBA00022553"/>
    </source>
</evidence>
<evidence type="ECO:0000256" key="14">
    <source>
        <dbReference type="ARBA" id="ARBA00023136"/>
    </source>
</evidence>
<sequence length="333" mass="36464">MLRLRFFDSMFARLFIVFGSCILVVQTVSWQITTHVFHLALLRPSAYNMSLPAFVLLAALVQLTPPLVAAGLAARYLSRPFRTLARGAADIARNIDAPPLAEVGPSEARSAARLCNQMQAAIRQQLNERGRFLAAVSHDMRTPLTRMKLRLGAAQRSALHDQLLDDVEEMTILVDATLSFLRNEEVVETYGKLDINALVRAVAEDAIERGERVEVEGAVSGVVYAQPLAMKRCLTNLVSNAVRYGEQAQITVRDSGSGVEIRVADRGPGIPEEEIERVFAPFYRLDASRSKATGGTGLGLAIAQDVAIRHRGSLRLENRVEGGLVAVLRIPRA</sequence>
<evidence type="ECO:0000256" key="13">
    <source>
        <dbReference type="ARBA" id="ARBA00023012"/>
    </source>
</evidence>
<dbReference type="SUPFAM" id="SSF47384">
    <property type="entry name" value="Homodimeric domain of signal transducing histidine kinase"/>
    <property type="match status" value="1"/>
</dbReference>
<comment type="catalytic activity">
    <reaction evidence="1">
        <text>ATP + protein L-histidine = ADP + protein N-phospho-L-histidine.</text>
        <dbReference type="EC" id="2.7.13.3"/>
    </reaction>
</comment>
<dbReference type="PANTHER" id="PTHR44936:SF5">
    <property type="entry name" value="SENSOR HISTIDINE KINASE ENVZ"/>
    <property type="match status" value="1"/>
</dbReference>
<organism evidence="18 19">
    <name type="scientific">Paraburkholderia unamae</name>
    <dbReference type="NCBI Taxonomy" id="219649"/>
    <lineage>
        <taxon>Bacteria</taxon>
        <taxon>Pseudomonadati</taxon>
        <taxon>Pseudomonadota</taxon>
        <taxon>Betaproteobacteria</taxon>
        <taxon>Burkholderiales</taxon>
        <taxon>Burkholderiaceae</taxon>
        <taxon>Paraburkholderia</taxon>
    </lineage>
</organism>
<dbReference type="InterPro" id="IPR003661">
    <property type="entry name" value="HisK_dim/P_dom"/>
</dbReference>
<evidence type="ECO:0000256" key="4">
    <source>
        <dbReference type="ARBA" id="ARBA00022475"/>
    </source>
</evidence>
<protein>
    <recommendedName>
        <fullName evidence="3">histidine kinase</fullName>
        <ecNumber evidence="3">2.7.13.3</ecNumber>
    </recommendedName>
</protein>
<evidence type="ECO:0000256" key="5">
    <source>
        <dbReference type="ARBA" id="ARBA00022519"/>
    </source>
</evidence>
<keyword evidence="11" id="KW-0067">ATP-binding</keyword>
<evidence type="ECO:0000256" key="15">
    <source>
        <dbReference type="SAM" id="Phobius"/>
    </source>
</evidence>
<accession>A0ABX5KA32</accession>
<name>A0ABX5KA32_9BURK</name>
<dbReference type="RefSeq" id="WP_116615149.1">
    <property type="nucleotide sequence ID" value="NZ_CAJZAT010000188.1"/>
</dbReference>
<gene>
    <name evidence="18" type="ORF">C7402_14625</name>
</gene>
<dbReference type="Pfam" id="PF02518">
    <property type="entry name" value="HATPase_c"/>
    <property type="match status" value="1"/>
</dbReference>
<feature type="domain" description="HAMP" evidence="17">
    <location>
        <begin position="75"/>
        <end position="127"/>
    </location>
</feature>
<evidence type="ECO:0000256" key="9">
    <source>
        <dbReference type="ARBA" id="ARBA00022741"/>
    </source>
</evidence>
<comment type="caution">
    <text evidence="18">The sequence shown here is derived from an EMBL/GenBank/DDBJ whole genome shotgun (WGS) entry which is preliminary data.</text>
</comment>
<dbReference type="InterPro" id="IPR003660">
    <property type="entry name" value="HAMP_dom"/>
</dbReference>
<keyword evidence="6" id="KW-0597">Phosphoprotein</keyword>
<dbReference type="PRINTS" id="PR00344">
    <property type="entry name" value="BCTRLSENSOR"/>
</dbReference>
<evidence type="ECO:0000256" key="10">
    <source>
        <dbReference type="ARBA" id="ARBA00022777"/>
    </source>
</evidence>
<feature type="transmembrane region" description="Helical" evidence="15">
    <location>
        <begin position="53"/>
        <end position="77"/>
    </location>
</feature>
<dbReference type="InterPro" id="IPR005467">
    <property type="entry name" value="His_kinase_dom"/>
</dbReference>
<evidence type="ECO:0000256" key="7">
    <source>
        <dbReference type="ARBA" id="ARBA00022679"/>
    </source>
</evidence>
<dbReference type="CDD" id="cd00082">
    <property type="entry name" value="HisKA"/>
    <property type="match status" value="1"/>
</dbReference>
<dbReference type="Pfam" id="PF00512">
    <property type="entry name" value="HisKA"/>
    <property type="match status" value="1"/>
</dbReference>
<dbReference type="InterPro" id="IPR036890">
    <property type="entry name" value="HATPase_C_sf"/>
</dbReference>
<evidence type="ECO:0000256" key="2">
    <source>
        <dbReference type="ARBA" id="ARBA00004429"/>
    </source>
</evidence>
<comment type="subcellular location">
    <subcellularLocation>
        <location evidence="2">Cell inner membrane</location>
        <topology evidence="2">Multi-pass membrane protein</topology>
    </subcellularLocation>
</comment>
<evidence type="ECO:0000313" key="18">
    <source>
        <dbReference type="EMBL" id="PVX61047.1"/>
    </source>
</evidence>
<dbReference type="PANTHER" id="PTHR44936">
    <property type="entry name" value="SENSOR PROTEIN CREC"/>
    <property type="match status" value="1"/>
</dbReference>
<keyword evidence="19" id="KW-1185">Reference proteome</keyword>
<dbReference type="PROSITE" id="PS50885">
    <property type="entry name" value="HAMP"/>
    <property type="match status" value="1"/>
</dbReference>
<keyword evidence="13" id="KW-0902">Two-component regulatory system</keyword>
<dbReference type="SMART" id="SM00387">
    <property type="entry name" value="HATPase_c"/>
    <property type="match status" value="1"/>
</dbReference>
<dbReference type="EC" id="2.7.13.3" evidence="3"/>
<keyword evidence="12 15" id="KW-1133">Transmembrane helix</keyword>
<dbReference type="Gene3D" id="1.10.287.130">
    <property type="match status" value="1"/>
</dbReference>
<feature type="domain" description="Histidine kinase" evidence="16">
    <location>
        <begin position="135"/>
        <end position="333"/>
    </location>
</feature>
<keyword evidence="14 15" id="KW-0472">Membrane</keyword>
<evidence type="ECO:0000259" key="17">
    <source>
        <dbReference type="PROSITE" id="PS50885"/>
    </source>
</evidence>
<evidence type="ECO:0000256" key="1">
    <source>
        <dbReference type="ARBA" id="ARBA00000085"/>
    </source>
</evidence>
<feature type="transmembrane region" description="Helical" evidence="15">
    <location>
        <begin position="12"/>
        <end position="33"/>
    </location>
</feature>
<evidence type="ECO:0000256" key="11">
    <source>
        <dbReference type="ARBA" id="ARBA00022840"/>
    </source>
</evidence>
<dbReference type="SUPFAM" id="SSF55874">
    <property type="entry name" value="ATPase domain of HSP90 chaperone/DNA topoisomerase II/histidine kinase"/>
    <property type="match status" value="1"/>
</dbReference>
<keyword evidence="8 15" id="KW-0812">Transmembrane</keyword>
<evidence type="ECO:0000256" key="12">
    <source>
        <dbReference type="ARBA" id="ARBA00022989"/>
    </source>
</evidence>
<evidence type="ECO:0000256" key="3">
    <source>
        <dbReference type="ARBA" id="ARBA00012438"/>
    </source>
</evidence>
<dbReference type="InterPro" id="IPR036097">
    <property type="entry name" value="HisK_dim/P_sf"/>
</dbReference>
<reference evidence="18 19" key="1">
    <citation type="submission" date="2018-05" db="EMBL/GenBank/DDBJ databases">
        <title>Genomic Encyclopedia of Type Strains, Phase IV (KMG-V): Genome sequencing to study the core and pangenomes of soil and plant-associated prokaryotes.</title>
        <authorList>
            <person name="Whitman W."/>
        </authorList>
    </citation>
    <scope>NUCLEOTIDE SEQUENCE [LARGE SCALE GENOMIC DNA]</scope>
    <source>
        <strain evidence="18 19">SCZa-39</strain>
    </source>
</reference>
<keyword evidence="5" id="KW-0997">Cell inner membrane</keyword>